<comment type="similarity">
    <text evidence="1">Belongs to the LysR transcriptional regulatory family.</text>
</comment>
<keyword evidence="3" id="KW-0238">DNA-binding</keyword>
<feature type="domain" description="HTH lysR-type" evidence="5">
    <location>
        <begin position="1"/>
        <end position="59"/>
    </location>
</feature>
<dbReference type="CDD" id="cd08422">
    <property type="entry name" value="PBP2_CrgA_like"/>
    <property type="match status" value="1"/>
</dbReference>
<sequence>MDKLSALTSFVQAIRLGSFSAAASDLGVSQPAVSQQVRALEEDIGTRLINRTTRRLSLTEAGERYYAYACDIVERIAEADRSVQSTDAQMSGRLTVSLPYGFAETVLADFLIAFKRSYPDIYFDVQLSDAIVDLQTERVDLAIRMGVIQDDKLIVKKLGDAQRCLVAAPAYLDTAGRPNEPADLKDKDFLLYPHMAEKGLLPLHGSCGRHISVPVKPVMVINNSATLRHAALGGLGICPALRWLAEPYLQSGELEIVLEDWMSDPHPVHAIYPSNRFIPLKVRRFVADLETYMTAKGAFSRTTTAVAAE</sequence>
<evidence type="ECO:0000313" key="7">
    <source>
        <dbReference type="Proteomes" id="UP001157914"/>
    </source>
</evidence>
<organism evidence="6 7">
    <name type="scientific">Roseibium denhamense</name>
    <dbReference type="NCBI Taxonomy" id="76305"/>
    <lineage>
        <taxon>Bacteria</taxon>
        <taxon>Pseudomonadati</taxon>
        <taxon>Pseudomonadota</taxon>
        <taxon>Alphaproteobacteria</taxon>
        <taxon>Hyphomicrobiales</taxon>
        <taxon>Stappiaceae</taxon>
        <taxon>Roseibium</taxon>
    </lineage>
</organism>
<gene>
    <name evidence="6" type="ORF">SAMN06265374_1731</name>
</gene>
<name>A0ABY1NS01_9HYPH</name>
<keyword evidence="4" id="KW-0804">Transcription</keyword>
<keyword evidence="7" id="KW-1185">Reference proteome</keyword>
<dbReference type="InterPro" id="IPR058163">
    <property type="entry name" value="LysR-type_TF_proteobact-type"/>
</dbReference>
<dbReference type="EMBL" id="FXTT01000002">
    <property type="protein sequence ID" value="SMP16673.1"/>
    <property type="molecule type" value="Genomic_DNA"/>
</dbReference>
<comment type="caution">
    <text evidence="6">The sequence shown here is derived from an EMBL/GenBank/DDBJ whole genome shotgun (WGS) entry which is preliminary data.</text>
</comment>
<accession>A0ABY1NS01</accession>
<reference evidence="6 7" key="1">
    <citation type="submission" date="2017-05" db="EMBL/GenBank/DDBJ databases">
        <authorList>
            <person name="Varghese N."/>
            <person name="Submissions S."/>
        </authorList>
    </citation>
    <scope>NUCLEOTIDE SEQUENCE [LARGE SCALE GENOMIC DNA]</scope>
    <source>
        <strain evidence="6 7">DSM 15949</strain>
    </source>
</reference>
<evidence type="ECO:0000256" key="1">
    <source>
        <dbReference type="ARBA" id="ARBA00009437"/>
    </source>
</evidence>
<dbReference type="PANTHER" id="PTHR30537:SF5">
    <property type="entry name" value="HTH-TYPE TRANSCRIPTIONAL ACTIVATOR TTDR-RELATED"/>
    <property type="match status" value="1"/>
</dbReference>
<dbReference type="RefSeq" id="WP_155194811.1">
    <property type="nucleotide sequence ID" value="NZ_BAAAEA010000003.1"/>
</dbReference>
<dbReference type="SUPFAM" id="SSF53850">
    <property type="entry name" value="Periplasmic binding protein-like II"/>
    <property type="match status" value="1"/>
</dbReference>
<evidence type="ECO:0000256" key="4">
    <source>
        <dbReference type="ARBA" id="ARBA00023163"/>
    </source>
</evidence>
<dbReference type="Pfam" id="PF00126">
    <property type="entry name" value="HTH_1"/>
    <property type="match status" value="1"/>
</dbReference>
<keyword evidence="2" id="KW-0805">Transcription regulation</keyword>
<dbReference type="Gene3D" id="1.10.10.10">
    <property type="entry name" value="Winged helix-like DNA-binding domain superfamily/Winged helix DNA-binding domain"/>
    <property type="match status" value="1"/>
</dbReference>
<dbReference type="SUPFAM" id="SSF46785">
    <property type="entry name" value="Winged helix' DNA-binding domain"/>
    <property type="match status" value="1"/>
</dbReference>
<dbReference type="PRINTS" id="PR00039">
    <property type="entry name" value="HTHLYSR"/>
</dbReference>
<evidence type="ECO:0000256" key="2">
    <source>
        <dbReference type="ARBA" id="ARBA00023015"/>
    </source>
</evidence>
<evidence type="ECO:0000256" key="3">
    <source>
        <dbReference type="ARBA" id="ARBA00023125"/>
    </source>
</evidence>
<dbReference type="Gene3D" id="3.40.190.290">
    <property type="match status" value="1"/>
</dbReference>
<dbReference type="InterPro" id="IPR036390">
    <property type="entry name" value="WH_DNA-bd_sf"/>
</dbReference>
<proteinExistence type="inferred from homology"/>
<dbReference type="Proteomes" id="UP001157914">
    <property type="component" value="Unassembled WGS sequence"/>
</dbReference>
<evidence type="ECO:0000259" key="5">
    <source>
        <dbReference type="PROSITE" id="PS50931"/>
    </source>
</evidence>
<dbReference type="PANTHER" id="PTHR30537">
    <property type="entry name" value="HTH-TYPE TRANSCRIPTIONAL REGULATOR"/>
    <property type="match status" value="1"/>
</dbReference>
<dbReference type="InterPro" id="IPR000847">
    <property type="entry name" value="LysR_HTH_N"/>
</dbReference>
<dbReference type="PROSITE" id="PS50931">
    <property type="entry name" value="HTH_LYSR"/>
    <property type="match status" value="1"/>
</dbReference>
<evidence type="ECO:0000313" key="6">
    <source>
        <dbReference type="EMBL" id="SMP16673.1"/>
    </source>
</evidence>
<dbReference type="InterPro" id="IPR036388">
    <property type="entry name" value="WH-like_DNA-bd_sf"/>
</dbReference>
<dbReference type="InterPro" id="IPR005119">
    <property type="entry name" value="LysR_subst-bd"/>
</dbReference>
<dbReference type="Pfam" id="PF03466">
    <property type="entry name" value="LysR_substrate"/>
    <property type="match status" value="1"/>
</dbReference>
<protein>
    <submittedName>
        <fullName evidence="6">Transcriptional regulator, LysR family</fullName>
    </submittedName>
</protein>